<protein>
    <recommendedName>
        <fullName evidence="5">ditrans,polycis-polyprenyl diphosphate synthase [(2E,6E)-farnesyldiphosphate specific]</fullName>
        <ecNumber evidence="5">2.5.1.87</ecNumber>
    </recommendedName>
</protein>
<dbReference type="AlphaFoldDB" id="A0AB34K954"/>
<evidence type="ECO:0000256" key="2">
    <source>
        <dbReference type="ARBA" id="ARBA00004586"/>
    </source>
</evidence>
<dbReference type="GO" id="GO:0045547">
    <property type="term" value="F:ditrans,polycis-polyprenyl diphosphate synthase [(2E,6E)-farnesyl diphosphate specific] activity"/>
    <property type="evidence" value="ECO:0007669"/>
    <property type="project" value="UniProtKB-EC"/>
</dbReference>
<evidence type="ECO:0000256" key="12">
    <source>
        <dbReference type="ARBA" id="ARBA00047353"/>
    </source>
</evidence>
<comment type="cofactor">
    <cofactor evidence="1">
        <name>Mg(2+)</name>
        <dbReference type="ChEBI" id="CHEBI:18420"/>
    </cofactor>
</comment>
<dbReference type="Gene3D" id="3.40.1180.10">
    <property type="entry name" value="Decaprenyl diphosphate synthase-like"/>
    <property type="match status" value="1"/>
</dbReference>
<dbReference type="GO" id="GO:1904423">
    <property type="term" value="C:dehydrodolichyl diphosphate synthase complex"/>
    <property type="evidence" value="ECO:0007669"/>
    <property type="project" value="InterPro"/>
</dbReference>
<dbReference type="EC" id="2.5.1.87" evidence="5"/>
<dbReference type="InterPro" id="IPR038887">
    <property type="entry name" value="Nus1/NgBR"/>
</dbReference>
<gene>
    <name evidence="13" type="ORF">AB1Y20_001282</name>
</gene>
<evidence type="ECO:0000256" key="8">
    <source>
        <dbReference type="ARBA" id="ARBA00022824"/>
    </source>
</evidence>
<evidence type="ECO:0000256" key="6">
    <source>
        <dbReference type="ARBA" id="ARBA00022679"/>
    </source>
</evidence>
<dbReference type="PANTHER" id="PTHR21528:SF0">
    <property type="entry name" value="DEHYDRODOLICHYL DIPHOSPHATE SYNTHASE COMPLEX SUBUNIT NUS1"/>
    <property type="match status" value="1"/>
</dbReference>
<evidence type="ECO:0000256" key="3">
    <source>
        <dbReference type="ARBA" id="ARBA00004922"/>
    </source>
</evidence>
<dbReference type="GO" id="GO:0005789">
    <property type="term" value="C:endoplasmic reticulum membrane"/>
    <property type="evidence" value="ECO:0007669"/>
    <property type="project" value="UniProtKB-SubCell"/>
</dbReference>
<dbReference type="SUPFAM" id="SSF64005">
    <property type="entry name" value="Undecaprenyl diphosphate synthase"/>
    <property type="match status" value="1"/>
</dbReference>
<evidence type="ECO:0000256" key="4">
    <source>
        <dbReference type="ARBA" id="ARBA00005432"/>
    </source>
</evidence>
<dbReference type="EMBL" id="JBGBPQ010000001">
    <property type="protein sequence ID" value="KAL1530374.1"/>
    <property type="molecule type" value="Genomic_DNA"/>
</dbReference>
<comment type="pathway">
    <text evidence="3">Protein modification; protein glycosylation.</text>
</comment>
<reference evidence="13 14" key="1">
    <citation type="journal article" date="2024" name="Science">
        <title>Giant polyketide synthase enzymes in the biosynthesis of giant marine polyether toxins.</title>
        <authorList>
            <person name="Fallon T.R."/>
            <person name="Shende V.V."/>
            <person name="Wierzbicki I.H."/>
            <person name="Pendleton A.L."/>
            <person name="Watervoot N.F."/>
            <person name="Auber R.P."/>
            <person name="Gonzalez D.J."/>
            <person name="Wisecaver J.H."/>
            <person name="Moore B.S."/>
        </authorList>
    </citation>
    <scope>NUCLEOTIDE SEQUENCE [LARGE SCALE GENOMIC DNA]</scope>
    <source>
        <strain evidence="13 14">12B1</strain>
    </source>
</reference>
<sequence length="252" mass="27948">MMRGVVSFLLWAVRLSLLRGMHTVYLLHMVLSSWYTHAQLLLSCRVASLRRPPSHLGLVIGEGEVRDTHDVLQLAKLINWCIGMGMRRITVCDMNGELAATPRSVHNALRSLNVALLPLEAKLADLSSPDSPLAITIHGEGDVFVLRLITLQTGRDDIVCAARRLCAKVANGELPPNAIDEAVVEQQLLVNSGFPDPELVLQFCPRLLLGGLLPWHCSVTQYSHIGRLCNASQRKLYQALREFEGVVQRHGR</sequence>
<name>A0AB34K954_PRYPA</name>
<keyword evidence="6" id="KW-0808">Transferase</keyword>
<keyword evidence="11" id="KW-0472">Membrane</keyword>
<dbReference type="InterPro" id="IPR036424">
    <property type="entry name" value="UPP_synth-like_sf"/>
</dbReference>
<comment type="similarity">
    <text evidence="4">Belongs to the UPP synthase family.</text>
</comment>
<evidence type="ECO:0000313" key="13">
    <source>
        <dbReference type="EMBL" id="KAL1530374.1"/>
    </source>
</evidence>
<organism evidence="13 14">
    <name type="scientific">Prymnesium parvum</name>
    <name type="common">Toxic golden alga</name>
    <dbReference type="NCBI Taxonomy" id="97485"/>
    <lineage>
        <taxon>Eukaryota</taxon>
        <taxon>Haptista</taxon>
        <taxon>Haptophyta</taxon>
        <taxon>Prymnesiophyceae</taxon>
        <taxon>Prymnesiales</taxon>
        <taxon>Prymnesiaceae</taxon>
        <taxon>Prymnesium</taxon>
    </lineage>
</organism>
<dbReference type="Proteomes" id="UP001515480">
    <property type="component" value="Unassembled WGS sequence"/>
</dbReference>
<keyword evidence="10" id="KW-1133">Transmembrane helix</keyword>
<evidence type="ECO:0000256" key="10">
    <source>
        <dbReference type="ARBA" id="ARBA00022989"/>
    </source>
</evidence>
<proteinExistence type="inferred from homology"/>
<dbReference type="PANTHER" id="PTHR21528">
    <property type="entry name" value="DEHYDRODOLICHYL DIPHOSPHATE SYNTHASE COMPLEX SUBUNIT NUS1"/>
    <property type="match status" value="1"/>
</dbReference>
<comment type="catalytic activity">
    <reaction evidence="12">
        <text>n isopentenyl diphosphate + (2E,6E)-farnesyl diphosphate = a di-trans,poly-cis-polyprenyl diphosphate + n diphosphate</text>
        <dbReference type="Rhea" id="RHEA:53008"/>
        <dbReference type="Rhea" id="RHEA-COMP:19494"/>
        <dbReference type="ChEBI" id="CHEBI:33019"/>
        <dbReference type="ChEBI" id="CHEBI:128769"/>
        <dbReference type="ChEBI" id="CHEBI:136960"/>
        <dbReference type="ChEBI" id="CHEBI:175763"/>
        <dbReference type="EC" id="2.5.1.87"/>
    </reaction>
</comment>
<evidence type="ECO:0000256" key="7">
    <source>
        <dbReference type="ARBA" id="ARBA00022692"/>
    </source>
</evidence>
<evidence type="ECO:0000256" key="5">
    <source>
        <dbReference type="ARBA" id="ARBA00012596"/>
    </source>
</evidence>
<keyword evidence="14" id="KW-1185">Reference proteome</keyword>
<comment type="caution">
    <text evidence="13">The sequence shown here is derived from an EMBL/GenBank/DDBJ whole genome shotgun (WGS) entry which is preliminary data.</text>
</comment>
<comment type="subcellular location">
    <subcellularLocation>
        <location evidence="2">Endoplasmic reticulum membrane</location>
    </subcellularLocation>
</comment>
<evidence type="ECO:0000256" key="9">
    <source>
        <dbReference type="ARBA" id="ARBA00022842"/>
    </source>
</evidence>
<keyword evidence="7" id="KW-0812">Transmembrane</keyword>
<evidence type="ECO:0000256" key="11">
    <source>
        <dbReference type="ARBA" id="ARBA00023136"/>
    </source>
</evidence>
<keyword evidence="8" id="KW-0256">Endoplasmic reticulum</keyword>
<evidence type="ECO:0000313" key="14">
    <source>
        <dbReference type="Proteomes" id="UP001515480"/>
    </source>
</evidence>
<accession>A0AB34K954</accession>
<evidence type="ECO:0000256" key="1">
    <source>
        <dbReference type="ARBA" id="ARBA00001946"/>
    </source>
</evidence>
<keyword evidence="9" id="KW-0460">Magnesium</keyword>